<gene>
    <name evidence="1" type="ORF">BEWA_000400</name>
</gene>
<evidence type="ECO:0000313" key="1">
    <source>
        <dbReference type="EMBL" id="AFZ80635.1"/>
    </source>
</evidence>
<sequence length="284" mass="33289">MKFSDIVYILCMCRCNAIGCIMHWLSDSFKDLKKRNPCPGDTLDLTHGCGATVYKKTENGVLYKTFTPKNEQRITEVTDEGGKIWKANESETCLHIRSYYRNHEELLTICTHSPEGLEFLRFEKRDNLWVSIGKLKFMTKLAQMKETHGSIHEKDSFYQELLKEEKKLGVKLDILNINPYKTNVFDSEFRGVRSISCSPKTGFFRKIMEGKDFIWKAQPREICTLAYVYCWSGSPRLVAISTRINDNVVYRHFERAYLGWYEITEDAFCMAFEMMEDSYRFIHS</sequence>
<accession>L0AYJ2</accession>
<organism evidence="1 2">
    <name type="scientific">Theileria equi strain WA</name>
    <dbReference type="NCBI Taxonomy" id="1537102"/>
    <lineage>
        <taxon>Eukaryota</taxon>
        <taxon>Sar</taxon>
        <taxon>Alveolata</taxon>
        <taxon>Apicomplexa</taxon>
        <taxon>Aconoidasida</taxon>
        <taxon>Piroplasmida</taxon>
        <taxon>Theileriidae</taxon>
        <taxon>Theileria</taxon>
    </lineage>
</organism>
<dbReference type="Pfam" id="PF04385">
    <property type="entry name" value="FAINT"/>
    <property type="match status" value="1"/>
</dbReference>
<name>L0AYJ2_THEEQ</name>
<keyword evidence="2" id="KW-1185">Reference proteome</keyword>
<proteinExistence type="predicted"/>
<dbReference type="GeneID" id="15806278"/>
<dbReference type="InterPro" id="IPR007480">
    <property type="entry name" value="DUF529"/>
</dbReference>
<dbReference type="KEGG" id="beq:BEWA_000400"/>
<evidence type="ECO:0008006" key="3">
    <source>
        <dbReference type="Google" id="ProtNLM"/>
    </source>
</evidence>
<dbReference type="RefSeq" id="XP_004830301.1">
    <property type="nucleotide sequence ID" value="XM_004830244.1"/>
</dbReference>
<dbReference type="Proteomes" id="UP000031512">
    <property type="component" value="Chromosome 3"/>
</dbReference>
<dbReference type="AlphaFoldDB" id="L0AYJ2"/>
<reference evidence="1 2" key="1">
    <citation type="journal article" date="2012" name="BMC Genomics">
        <title>Comparative genomic analysis and phylogenetic position of Theileria equi.</title>
        <authorList>
            <person name="Kappmeyer L.S."/>
            <person name="Thiagarajan M."/>
            <person name="Herndon D.R."/>
            <person name="Ramsay J.D."/>
            <person name="Caler E."/>
            <person name="Djikeng A."/>
            <person name="Gillespie J.J."/>
            <person name="Lau A.O."/>
            <person name="Roalson E.H."/>
            <person name="Silva J.C."/>
            <person name="Silva M.G."/>
            <person name="Suarez C.E."/>
            <person name="Ueti M.W."/>
            <person name="Nene V.M."/>
            <person name="Mealey R.H."/>
            <person name="Knowles D.P."/>
            <person name="Brayton K.A."/>
        </authorList>
    </citation>
    <scope>NUCLEOTIDE SEQUENCE [LARGE SCALE GENOMIC DNA]</scope>
    <source>
        <strain evidence="1 2">WA</strain>
    </source>
</reference>
<dbReference type="EMBL" id="CP001670">
    <property type="protein sequence ID" value="AFZ80635.1"/>
    <property type="molecule type" value="Genomic_DNA"/>
</dbReference>
<dbReference type="VEuPathDB" id="PiroplasmaDB:BEWA_000400"/>
<protein>
    <recommendedName>
        <fullName evidence="3">Signal peptide containing protein</fullName>
    </recommendedName>
</protein>
<evidence type="ECO:0000313" key="2">
    <source>
        <dbReference type="Proteomes" id="UP000031512"/>
    </source>
</evidence>